<accession>A0A6L6XLX8</accession>
<evidence type="ECO:0000313" key="3">
    <source>
        <dbReference type="EMBL" id="MVQ48249.1"/>
    </source>
</evidence>
<evidence type="ECO:0000256" key="1">
    <source>
        <dbReference type="SAM" id="SignalP"/>
    </source>
</evidence>
<feature type="signal peptide" evidence="1">
    <location>
        <begin position="1"/>
        <end position="20"/>
    </location>
</feature>
<evidence type="ECO:0000259" key="2">
    <source>
        <dbReference type="PROSITE" id="PS50093"/>
    </source>
</evidence>
<dbReference type="EMBL" id="WSEK01000004">
    <property type="protein sequence ID" value="MVQ48249.1"/>
    <property type="molecule type" value="Genomic_DNA"/>
</dbReference>
<dbReference type="Proteomes" id="UP000473525">
    <property type="component" value="Unassembled WGS sequence"/>
</dbReference>
<proteinExistence type="predicted"/>
<keyword evidence="1" id="KW-0732">Signal</keyword>
<comment type="caution">
    <text evidence="3">The sequence shown here is derived from an EMBL/GenBank/DDBJ whole genome shotgun (WGS) entry which is preliminary data.</text>
</comment>
<dbReference type="RefSeq" id="WP_157340350.1">
    <property type="nucleotide sequence ID" value="NZ_WSEK01000004.1"/>
</dbReference>
<organism evidence="3 4">
    <name type="scientific">Nocardioides agri</name>
    <dbReference type="NCBI Taxonomy" id="2682843"/>
    <lineage>
        <taxon>Bacteria</taxon>
        <taxon>Bacillati</taxon>
        <taxon>Actinomycetota</taxon>
        <taxon>Actinomycetes</taxon>
        <taxon>Propionibacteriales</taxon>
        <taxon>Nocardioidaceae</taxon>
        <taxon>Nocardioides</taxon>
    </lineage>
</organism>
<name>A0A6L6XLX8_9ACTN</name>
<protein>
    <recommendedName>
        <fullName evidence="2">PKD domain-containing protein</fullName>
    </recommendedName>
</protein>
<keyword evidence="4" id="KW-1185">Reference proteome</keyword>
<reference evidence="3 4" key="1">
    <citation type="submission" date="2019-12" db="EMBL/GenBank/DDBJ databases">
        <authorList>
            <person name="Huq M.A."/>
        </authorList>
    </citation>
    <scope>NUCLEOTIDE SEQUENCE [LARGE SCALE GENOMIC DNA]</scope>
    <source>
        <strain evidence="3 4">MAH-18</strain>
    </source>
</reference>
<dbReference type="PROSITE" id="PS50093">
    <property type="entry name" value="PKD"/>
    <property type="match status" value="1"/>
</dbReference>
<feature type="domain" description="PKD" evidence="2">
    <location>
        <begin position="176"/>
        <end position="220"/>
    </location>
</feature>
<gene>
    <name evidence="3" type="ORF">GON03_03580</name>
</gene>
<evidence type="ECO:0000313" key="4">
    <source>
        <dbReference type="Proteomes" id="UP000473525"/>
    </source>
</evidence>
<feature type="chain" id="PRO_5026647738" description="PKD domain-containing protein" evidence="1">
    <location>
        <begin position="21"/>
        <end position="260"/>
    </location>
</feature>
<dbReference type="InterPro" id="IPR000601">
    <property type="entry name" value="PKD_dom"/>
</dbReference>
<sequence length="260" mass="27285">MRTVLLLIGLLLFAADPVQAADDGGGVKPGESGLLASWTESTPSSVTVVSQGDDDPIVQTLETTSCAIGGAQTCGEVATCQDGTPMTYTTFLTESGAVLEGGDNCPADGSGPGSAITPGVVAAAFRRIPLPEAPLTIQPPNGRTLVNFETNFYTEQGELHRTVTLLGRQVELRIWPASFTWRFGDGQTLQSTEPGAAYPDLEITHEYLRKGRVAPSVDTTYAAQFRVDGGPWRDVVGTVTIPGSPQALRVVEARPVLVGG</sequence>
<dbReference type="AlphaFoldDB" id="A0A6L6XLX8"/>